<comment type="caution">
    <text evidence="2">The sequence shown here is derived from an EMBL/GenBank/DDBJ whole genome shotgun (WGS) entry which is preliminary data.</text>
</comment>
<feature type="transmembrane region" description="Helical" evidence="1">
    <location>
        <begin position="58"/>
        <end position="77"/>
    </location>
</feature>
<gene>
    <name evidence="2" type="ORF">DXH47_10745</name>
</gene>
<evidence type="ECO:0000256" key="1">
    <source>
        <dbReference type="SAM" id="Phobius"/>
    </source>
</evidence>
<feature type="transmembrane region" description="Helical" evidence="1">
    <location>
        <begin position="30"/>
        <end position="51"/>
    </location>
</feature>
<protein>
    <submittedName>
        <fullName evidence="2">Uncharacterized protein</fullName>
    </submittedName>
</protein>
<accession>A0A4Q0VGX7</accession>
<keyword evidence="1" id="KW-1133">Transmembrane helix</keyword>
<dbReference type="Proteomes" id="UP000290602">
    <property type="component" value="Unassembled WGS sequence"/>
</dbReference>
<keyword evidence="1" id="KW-0472">Membrane</keyword>
<evidence type="ECO:0000313" key="3">
    <source>
        <dbReference type="Proteomes" id="UP000290602"/>
    </source>
</evidence>
<evidence type="ECO:0000313" key="2">
    <source>
        <dbReference type="EMBL" id="RXI76439.1"/>
    </source>
</evidence>
<reference evidence="2 3" key="1">
    <citation type="submission" date="2018-08" db="EMBL/GenBank/DDBJ databases">
        <title>Lactobacillus suantsai sp. nov., isolated from traditional fermented suan-tsai in Taiwan.</title>
        <authorList>
            <person name="Huang C.-H."/>
        </authorList>
    </citation>
    <scope>NUCLEOTIDE SEQUENCE [LARGE SCALE GENOMIC DNA]</scope>
    <source>
        <strain evidence="2 3">BCRC 12945</strain>
    </source>
</reference>
<dbReference type="AlphaFoldDB" id="A0A4Q0VGX7"/>
<dbReference type="EMBL" id="QXIL01000032">
    <property type="protein sequence ID" value="RXI76439.1"/>
    <property type="molecule type" value="Genomic_DNA"/>
</dbReference>
<sequence length="78" mass="8861">MSTSTIVIIILCLALPIIIPSQQWLIAHNLIYLPLILGGAFLLFMVALTLVKSGSIFNWYDYCIVILFCLYEGWKLIK</sequence>
<proteinExistence type="predicted"/>
<organism evidence="2 3">
    <name type="scientific">Levilactobacillus suantsaii</name>
    <dbReference type="NCBI Taxonomy" id="2292255"/>
    <lineage>
        <taxon>Bacteria</taxon>
        <taxon>Bacillati</taxon>
        <taxon>Bacillota</taxon>
        <taxon>Bacilli</taxon>
        <taxon>Lactobacillales</taxon>
        <taxon>Lactobacillaceae</taxon>
        <taxon>Levilactobacillus</taxon>
    </lineage>
</organism>
<keyword evidence="3" id="KW-1185">Reference proteome</keyword>
<keyword evidence="1" id="KW-0812">Transmembrane</keyword>
<name>A0A4Q0VGX7_9LACO</name>